<organism evidence="1">
    <name type="scientific">Rhizophora mucronata</name>
    <name type="common">Asiatic mangrove</name>
    <dbReference type="NCBI Taxonomy" id="61149"/>
    <lineage>
        <taxon>Eukaryota</taxon>
        <taxon>Viridiplantae</taxon>
        <taxon>Streptophyta</taxon>
        <taxon>Embryophyta</taxon>
        <taxon>Tracheophyta</taxon>
        <taxon>Spermatophyta</taxon>
        <taxon>Magnoliopsida</taxon>
        <taxon>eudicotyledons</taxon>
        <taxon>Gunneridae</taxon>
        <taxon>Pentapetalae</taxon>
        <taxon>rosids</taxon>
        <taxon>fabids</taxon>
        <taxon>Malpighiales</taxon>
        <taxon>Rhizophoraceae</taxon>
        <taxon>Rhizophora</taxon>
    </lineage>
</organism>
<reference evidence="1" key="1">
    <citation type="submission" date="2018-02" db="EMBL/GenBank/DDBJ databases">
        <title>Rhizophora mucronata_Transcriptome.</title>
        <authorList>
            <person name="Meera S.P."/>
            <person name="Sreeshan A."/>
            <person name="Augustine A."/>
        </authorList>
    </citation>
    <scope>NUCLEOTIDE SEQUENCE</scope>
    <source>
        <tissue evidence="1">Leaf</tissue>
    </source>
</reference>
<dbReference type="EMBL" id="GGEC01078051">
    <property type="protein sequence ID" value="MBX58535.1"/>
    <property type="molecule type" value="Transcribed_RNA"/>
</dbReference>
<dbReference type="AlphaFoldDB" id="A0A2P2PUZ0"/>
<evidence type="ECO:0000313" key="1">
    <source>
        <dbReference type="EMBL" id="MBX58535.1"/>
    </source>
</evidence>
<name>A0A2P2PUZ0_RHIMU</name>
<protein>
    <submittedName>
        <fullName evidence="1">Uncharacterized protein</fullName>
    </submittedName>
</protein>
<proteinExistence type="predicted"/>
<accession>A0A2P2PUZ0</accession>
<sequence length="32" mass="3958">MLQLSTRKIVFDFRICRGKRKRKRTKNCNRTC</sequence>